<proteinExistence type="predicted"/>
<name>A0ABR2M5L1_9ASPA</name>
<keyword evidence="1" id="KW-0418">Kinase</keyword>
<protein>
    <submittedName>
        <fullName evidence="1">Serine/threonine-protein kinase GCN2</fullName>
    </submittedName>
</protein>
<comment type="caution">
    <text evidence="1">The sequence shown here is derived from an EMBL/GenBank/DDBJ whole genome shotgun (WGS) entry which is preliminary data.</text>
</comment>
<accession>A0ABR2M5L1</accession>
<dbReference type="GO" id="GO:0016301">
    <property type="term" value="F:kinase activity"/>
    <property type="evidence" value="ECO:0007669"/>
    <property type="project" value="UniProtKB-KW"/>
</dbReference>
<keyword evidence="2" id="KW-1185">Reference proteome</keyword>
<dbReference type="Proteomes" id="UP001412067">
    <property type="component" value="Unassembled WGS sequence"/>
</dbReference>
<keyword evidence="1" id="KW-0808">Transferase</keyword>
<gene>
    <name evidence="1" type="primary">GCN2</name>
    <name evidence="1" type="ORF">KSP40_PGU005668</name>
</gene>
<sequence>MKKLFCRKQEPRIGAAPPLVRRRSRRCKRNKEEISIDGTGQVGTNFYTAPEIEQRWPQINEKVILQPFICLKLI</sequence>
<evidence type="ECO:0000313" key="2">
    <source>
        <dbReference type="Proteomes" id="UP001412067"/>
    </source>
</evidence>
<dbReference type="EMBL" id="JBBWWR010000011">
    <property type="protein sequence ID" value="KAK8959442.1"/>
    <property type="molecule type" value="Genomic_DNA"/>
</dbReference>
<organism evidence="1 2">
    <name type="scientific">Platanthera guangdongensis</name>
    <dbReference type="NCBI Taxonomy" id="2320717"/>
    <lineage>
        <taxon>Eukaryota</taxon>
        <taxon>Viridiplantae</taxon>
        <taxon>Streptophyta</taxon>
        <taxon>Embryophyta</taxon>
        <taxon>Tracheophyta</taxon>
        <taxon>Spermatophyta</taxon>
        <taxon>Magnoliopsida</taxon>
        <taxon>Liliopsida</taxon>
        <taxon>Asparagales</taxon>
        <taxon>Orchidaceae</taxon>
        <taxon>Orchidoideae</taxon>
        <taxon>Orchideae</taxon>
        <taxon>Orchidinae</taxon>
        <taxon>Platanthera</taxon>
    </lineage>
</organism>
<reference evidence="1 2" key="1">
    <citation type="journal article" date="2022" name="Nat. Plants">
        <title>Genomes of leafy and leafless Platanthera orchids illuminate the evolution of mycoheterotrophy.</title>
        <authorList>
            <person name="Li M.H."/>
            <person name="Liu K.W."/>
            <person name="Li Z."/>
            <person name="Lu H.C."/>
            <person name="Ye Q.L."/>
            <person name="Zhang D."/>
            <person name="Wang J.Y."/>
            <person name="Li Y.F."/>
            <person name="Zhong Z.M."/>
            <person name="Liu X."/>
            <person name="Yu X."/>
            <person name="Liu D.K."/>
            <person name="Tu X.D."/>
            <person name="Liu B."/>
            <person name="Hao Y."/>
            <person name="Liao X.Y."/>
            <person name="Jiang Y.T."/>
            <person name="Sun W.H."/>
            <person name="Chen J."/>
            <person name="Chen Y.Q."/>
            <person name="Ai Y."/>
            <person name="Zhai J.W."/>
            <person name="Wu S.S."/>
            <person name="Zhou Z."/>
            <person name="Hsiao Y.Y."/>
            <person name="Wu W.L."/>
            <person name="Chen Y.Y."/>
            <person name="Lin Y.F."/>
            <person name="Hsu J.L."/>
            <person name="Li C.Y."/>
            <person name="Wang Z.W."/>
            <person name="Zhao X."/>
            <person name="Zhong W.Y."/>
            <person name="Ma X.K."/>
            <person name="Ma L."/>
            <person name="Huang J."/>
            <person name="Chen G.Z."/>
            <person name="Huang M.Z."/>
            <person name="Huang L."/>
            <person name="Peng D.H."/>
            <person name="Luo Y.B."/>
            <person name="Zou S.Q."/>
            <person name="Chen S.P."/>
            <person name="Lan S."/>
            <person name="Tsai W.C."/>
            <person name="Van de Peer Y."/>
            <person name="Liu Z.J."/>
        </authorList>
    </citation>
    <scope>NUCLEOTIDE SEQUENCE [LARGE SCALE GENOMIC DNA]</scope>
    <source>
        <strain evidence="1">Lor288</strain>
    </source>
</reference>
<evidence type="ECO:0000313" key="1">
    <source>
        <dbReference type="EMBL" id="KAK8959442.1"/>
    </source>
</evidence>